<dbReference type="AlphaFoldDB" id="A0A1I8JUI9"/>
<dbReference type="KEGG" id="afun:125769155"/>
<proteinExistence type="predicted"/>
<dbReference type="GeneID" id="125769155"/>
<feature type="region of interest" description="Disordered" evidence="1">
    <location>
        <begin position="1"/>
        <end position="25"/>
    </location>
</feature>
<evidence type="ECO:0000256" key="1">
    <source>
        <dbReference type="SAM" id="MobiDB-lite"/>
    </source>
</evidence>
<evidence type="ECO:0000313" key="2">
    <source>
        <dbReference type="EnsemblMetazoa" id="AFUN016128-PA"/>
    </source>
</evidence>
<name>A0A1I8JUI9_ANOFN</name>
<dbReference type="OrthoDB" id="7723788at2759"/>
<dbReference type="VEuPathDB" id="VectorBase:AFUN016128"/>
<reference evidence="2" key="1">
    <citation type="submission" date="2020-05" db="UniProtKB">
        <authorList>
            <consortium name="EnsemblMetazoa"/>
        </authorList>
    </citation>
    <scope>IDENTIFICATION</scope>
    <source>
        <strain evidence="2">FUMOZ</strain>
    </source>
</reference>
<dbReference type="VEuPathDB" id="VectorBase:AFUN2_009270"/>
<sequence length="113" mass="13061">MNRNKQRNSKTSTVMQTNRKDPIFTEEDREAEAKRLAACICGRKNTTVQCLRCGHLCFGRKFRPCPSHPKVAFLYDIRSCSSCTGPTKDLEELPIDYETYRKLSRVVPKRFSV</sequence>
<organism evidence="2">
    <name type="scientific">Anopheles funestus</name>
    <name type="common">African malaria mosquito</name>
    <dbReference type="NCBI Taxonomy" id="62324"/>
    <lineage>
        <taxon>Eukaryota</taxon>
        <taxon>Metazoa</taxon>
        <taxon>Ecdysozoa</taxon>
        <taxon>Arthropoda</taxon>
        <taxon>Hexapoda</taxon>
        <taxon>Insecta</taxon>
        <taxon>Pterygota</taxon>
        <taxon>Neoptera</taxon>
        <taxon>Endopterygota</taxon>
        <taxon>Diptera</taxon>
        <taxon>Nematocera</taxon>
        <taxon>Culicoidea</taxon>
        <taxon>Culicidae</taxon>
        <taxon>Anophelinae</taxon>
        <taxon>Anopheles</taxon>
    </lineage>
</organism>
<dbReference type="RefSeq" id="XP_049293642.1">
    <property type="nucleotide sequence ID" value="XM_049437685.1"/>
</dbReference>
<accession>A0A1I8JUI9</accession>
<dbReference type="EnsemblMetazoa" id="AFUN016128-RA">
    <property type="protein sequence ID" value="AFUN016128-PA"/>
    <property type="gene ID" value="AFUN016128"/>
</dbReference>
<protein>
    <submittedName>
        <fullName evidence="2">Uncharacterized protein</fullName>
    </submittedName>
</protein>